<dbReference type="Proteomes" id="UP000182652">
    <property type="component" value="Unassembled WGS sequence"/>
</dbReference>
<evidence type="ECO:0008006" key="5">
    <source>
        <dbReference type="Google" id="ProtNLM"/>
    </source>
</evidence>
<feature type="region of interest" description="Disordered" evidence="1">
    <location>
        <begin position="27"/>
        <end position="59"/>
    </location>
</feature>
<gene>
    <name evidence="3" type="ORF">SAMN04489745_1361</name>
</gene>
<dbReference type="PROSITE" id="PS51257">
    <property type="entry name" value="PROKAR_LIPOPROTEIN"/>
    <property type="match status" value="1"/>
</dbReference>
<reference evidence="3 4" key="1">
    <citation type="submission" date="2016-10" db="EMBL/GenBank/DDBJ databases">
        <authorList>
            <person name="de Groot N.N."/>
        </authorList>
    </citation>
    <scope>NUCLEOTIDE SEQUENCE [LARGE SCALE GENOMIC DNA]</scope>
    <source>
        <strain evidence="3 4">DSM 10495</strain>
    </source>
</reference>
<keyword evidence="2" id="KW-0732">Signal</keyword>
<evidence type="ECO:0000256" key="2">
    <source>
        <dbReference type="SAM" id="SignalP"/>
    </source>
</evidence>
<organism evidence="3 4">
    <name type="scientific">Arthrobacter woluwensis</name>
    <dbReference type="NCBI Taxonomy" id="156980"/>
    <lineage>
        <taxon>Bacteria</taxon>
        <taxon>Bacillati</taxon>
        <taxon>Actinomycetota</taxon>
        <taxon>Actinomycetes</taxon>
        <taxon>Micrococcales</taxon>
        <taxon>Micrococcaceae</taxon>
        <taxon>Arthrobacter</taxon>
    </lineage>
</organism>
<name>A0A1H4MJL8_9MICC</name>
<proteinExistence type="predicted"/>
<dbReference type="RefSeq" id="WP_066211260.1">
    <property type="nucleotide sequence ID" value="NZ_FNSN01000003.1"/>
</dbReference>
<feature type="signal peptide" evidence="2">
    <location>
        <begin position="1"/>
        <end position="29"/>
    </location>
</feature>
<sequence>MKKTPIWPAIALIPLLAACAPTIPLPAPASSGPSEAATTPGDGSSPSDSAGSPSASTGALSLKEGCEKFNTLDEKLAGLQPTDKKGLLDLWDEFDRASDAVPYDLQGLYKSMSVVVLAYQGKAAGEGDGPSKQDKDLVSQHFLRASGLCTPEGVTLTLKVL</sequence>
<dbReference type="AlphaFoldDB" id="A0A1H4MJL8"/>
<keyword evidence="4" id="KW-1185">Reference proteome</keyword>
<dbReference type="EMBL" id="FNSN01000003">
    <property type="protein sequence ID" value="SEB82898.1"/>
    <property type="molecule type" value="Genomic_DNA"/>
</dbReference>
<feature type="chain" id="PRO_5010370919" description="Lipoprotein" evidence="2">
    <location>
        <begin position="30"/>
        <end position="161"/>
    </location>
</feature>
<protein>
    <recommendedName>
        <fullName evidence="5">Lipoprotein</fullName>
    </recommendedName>
</protein>
<evidence type="ECO:0000313" key="3">
    <source>
        <dbReference type="EMBL" id="SEB82898.1"/>
    </source>
</evidence>
<evidence type="ECO:0000256" key="1">
    <source>
        <dbReference type="SAM" id="MobiDB-lite"/>
    </source>
</evidence>
<accession>A0A1H4MJL8</accession>
<evidence type="ECO:0000313" key="4">
    <source>
        <dbReference type="Proteomes" id="UP000182652"/>
    </source>
</evidence>